<proteinExistence type="predicted"/>
<dbReference type="PANTHER" id="PTHR47272">
    <property type="entry name" value="DDE_TNP_1_7 DOMAIN-CONTAINING PROTEIN"/>
    <property type="match status" value="1"/>
</dbReference>
<reference evidence="3 4" key="1">
    <citation type="submission" date="2023-02" db="EMBL/GenBank/DDBJ databases">
        <title>LHISI_Scaffold_Assembly.</title>
        <authorList>
            <person name="Stuart O.P."/>
            <person name="Cleave R."/>
            <person name="Magrath M.J.L."/>
            <person name="Mikheyev A.S."/>
        </authorList>
    </citation>
    <scope>NUCLEOTIDE SEQUENCE [LARGE SCALE GENOMIC DNA]</scope>
    <source>
        <strain evidence="3">Daus_M_001</strain>
        <tissue evidence="3">Leg muscle</tissue>
    </source>
</reference>
<evidence type="ECO:0000259" key="2">
    <source>
        <dbReference type="Pfam" id="PF13843"/>
    </source>
</evidence>
<dbReference type="InterPro" id="IPR029526">
    <property type="entry name" value="PGBD"/>
</dbReference>
<accession>A0ABQ9H6P3</accession>
<dbReference type="PANTHER" id="PTHR47272:SF1">
    <property type="entry name" value="PIGGYBAC TRANSPOSABLE ELEMENT-DERIVED PROTEIN 3-LIKE"/>
    <property type="match status" value="1"/>
</dbReference>
<organism evidence="3 4">
    <name type="scientific">Dryococelus australis</name>
    <dbReference type="NCBI Taxonomy" id="614101"/>
    <lineage>
        <taxon>Eukaryota</taxon>
        <taxon>Metazoa</taxon>
        <taxon>Ecdysozoa</taxon>
        <taxon>Arthropoda</taxon>
        <taxon>Hexapoda</taxon>
        <taxon>Insecta</taxon>
        <taxon>Pterygota</taxon>
        <taxon>Neoptera</taxon>
        <taxon>Polyneoptera</taxon>
        <taxon>Phasmatodea</taxon>
        <taxon>Verophasmatodea</taxon>
        <taxon>Anareolatae</taxon>
        <taxon>Phasmatidae</taxon>
        <taxon>Eurycanthinae</taxon>
        <taxon>Dryococelus</taxon>
    </lineage>
</organism>
<dbReference type="Pfam" id="PF13843">
    <property type="entry name" value="DDE_Tnp_1_7"/>
    <property type="match status" value="1"/>
</dbReference>
<dbReference type="EMBL" id="JARBHB010000007">
    <property type="protein sequence ID" value="KAJ8879910.1"/>
    <property type="molecule type" value="Genomic_DNA"/>
</dbReference>
<evidence type="ECO:0000256" key="1">
    <source>
        <dbReference type="SAM" id="MobiDB-lite"/>
    </source>
</evidence>
<comment type="caution">
    <text evidence="3">The sequence shown here is derived from an EMBL/GenBank/DDBJ whole genome shotgun (WGS) entry which is preliminary data.</text>
</comment>
<feature type="domain" description="PiggyBac transposable element-derived protein" evidence="2">
    <location>
        <begin position="4"/>
        <end position="108"/>
    </location>
</feature>
<evidence type="ECO:0000313" key="3">
    <source>
        <dbReference type="EMBL" id="KAJ8879910.1"/>
    </source>
</evidence>
<name>A0ABQ9H6P3_9NEOP</name>
<gene>
    <name evidence="3" type="ORF">PR048_020530</name>
</gene>
<feature type="region of interest" description="Disordered" evidence="1">
    <location>
        <begin position="147"/>
        <end position="170"/>
    </location>
</feature>
<evidence type="ECO:0000313" key="4">
    <source>
        <dbReference type="Proteomes" id="UP001159363"/>
    </source>
</evidence>
<keyword evidence="4" id="KW-1185">Reference proteome</keyword>
<sequence>MQGRGSHDYRTESEQNIIALKWYDNRYVHLVSSHKGKNPVEPVKRWSVAKPQYVDVSRPAIVMEYNNFMGGVDLHGMLIALYRRNIGVEIFYLRIVFHIIDICIVNAWRLYRHHCTQRGFTKHTPLLAFRSDIAHALLKAGHSVVRKRGWPSQDSPSPSAVKKRTPSIPNPVDDVRFDHIGHWPEHLANRVHAVHQGIFKGKVL</sequence>
<protein>
    <recommendedName>
        <fullName evidence="2">PiggyBac transposable element-derived protein domain-containing protein</fullName>
    </recommendedName>
</protein>
<dbReference type="Proteomes" id="UP001159363">
    <property type="component" value="Chromosome 6"/>
</dbReference>